<dbReference type="InterPro" id="IPR036255">
    <property type="entry name" value="YgfB-like_sf"/>
</dbReference>
<evidence type="ECO:0000313" key="1">
    <source>
        <dbReference type="EMBL" id="MBB6520973.1"/>
    </source>
</evidence>
<dbReference type="SUPFAM" id="SSF101327">
    <property type="entry name" value="YgfB-like"/>
    <property type="match status" value="1"/>
</dbReference>
<accession>A0A7X0JSP6</accession>
<dbReference type="EMBL" id="JACHHT010000001">
    <property type="protein sequence ID" value="MBB6520973.1"/>
    <property type="molecule type" value="Genomic_DNA"/>
</dbReference>
<dbReference type="Proteomes" id="UP000528457">
    <property type="component" value="Unassembled WGS sequence"/>
</dbReference>
<dbReference type="Pfam" id="PF03695">
    <property type="entry name" value="UPF0149"/>
    <property type="match status" value="1"/>
</dbReference>
<gene>
    <name evidence="1" type="ORF">HNR48_001251</name>
</gene>
<sequence length="202" mass="23693">MPIQKVHLPSEAEQQLIRQELARFCKIPGAMNIEKADGYYTALHLSPIDYDISDWIEWLWGGGDLPAGGIFYRSDEIFQFFACMIQHWKNVRTRLQEDDLFLPLTFLERPNGSQWAQGFLLGTQLYSREWQDHCKNSEQDFENILQSQAFLGHWEKPPGKQTQVNNLNRQLIITINQIREAVYQKIIVTDEKEPEKGLKKQR</sequence>
<reference evidence="1 2" key="1">
    <citation type="submission" date="2020-08" db="EMBL/GenBank/DDBJ databases">
        <title>Genomic Encyclopedia of Type Strains, Phase IV (KMG-IV): sequencing the most valuable type-strain genomes for metagenomic binning, comparative biology and taxonomic classification.</title>
        <authorList>
            <person name="Goeker M."/>
        </authorList>
    </citation>
    <scope>NUCLEOTIDE SEQUENCE [LARGE SCALE GENOMIC DNA]</scope>
    <source>
        <strain evidence="1 2">DSM 22368</strain>
    </source>
</reference>
<name>A0A7X0JSP6_9GAMM</name>
<comment type="caution">
    <text evidence="1">The sequence shown here is derived from an EMBL/GenBank/DDBJ whole genome shotgun (WGS) entry which is preliminary data.</text>
</comment>
<keyword evidence="2" id="KW-1185">Reference proteome</keyword>
<proteinExistence type="predicted"/>
<protein>
    <submittedName>
        <fullName evidence="1">YecA family protein</fullName>
    </submittedName>
</protein>
<dbReference type="InterPro" id="IPR011978">
    <property type="entry name" value="YgfB-like"/>
</dbReference>
<dbReference type="RefSeq" id="WP_166849771.1">
    <property type="nucleotide sequence ID" value="NZ_JAAONY010000001.1"/>
</dbReference>
<dbReference type="InParanoid" id="A0A7X0JSP6"/>
<dbReference type="NCBIfam" id="TIGR02292">
    <property type="entry name" value="ygfB_yecA"/>
    <property type="match status" value="1"/>
</dbReference>
<evidence type="ECO:0000313" key="2">
    <source>
        <dbReference type="Proteomes" id="UP000528457"/>
    </source>
</evidence>
<dbReference type="AlphaFoldDB" id="A0A7X0JSP6"/>
<organism evidence="1 2">
    <name type="scientific">Pseudoteredinibacter isoporae</name>
    <dbReference type="NCBI Taxonomy" id="570281"/>
    <lineage>
        <taxon>Bacteria</taxon>
        <taxon>Pseudomonadati</taxon>
        <taxon>Pseudomonadota</taxon>
        <taxon>Gammaproteobacteria</taxon>
        <taxon>Cellvibrionales</taxon>
        <taxon>Cellvibrionaceae</taxon>
        <taxon>Pseudoteredinibacter</taxon>
    </lineage>
</organism>